<dbReference type="InterPro" id="IPR017941">
    <property type="entry name" value="Rieske_2Fe-2S"/>
</dbReference>
<evidence type="ECO:0000256" key="1">
    <source>
        <dbReference type="ARBA" id="ARBA00022714"/>
    </source>
</evidence>
<dbReference type="PANTHER" id="PTHR13847:SF281">
    <property type="entry name" value="FAD DEPENDENT OXIDOREDUCTASE DOMAIN-CONTAINING PROTEIN"/>
    <property type="match status" value="1"/>
</dbReference>
<dbReference type="SUPFAM" id="SSF50022">
    <property type="entry name" value="ISP domain"/>
    <property type="match status" value="1"/>
</dbReference>
<dbReference type="InterPro" id="IPR006076">
    <property type="entry name" value="FAD-dep_OxRdtase"/>
</dbReference>
<dbReference type="STRING" id="1391627.SAMN05216464_111185"/>
<dbReference type="SUPFAM" id="SSF51905">
    <property type="entry name" value="FAD/NAD(P)-binding domain"/>
    <property type="match status" value="2"/>
</dbReference>
<dbReference type="GO" id="GO:0005737">
    <property type="term" value="C:cytoplasm"/>
    <property type="evidence" value="ECO:0007669"/>
    <property type="project" value="TreeGrafter"/>
</dbReference>
<name>A0A1G7HE87_9SPHI</name>
<organism evidence="8 9">
    <name type="scientific">Mucilaginibacter pineti</name>
    <dbReference type="NCBI Taxonomy" id="1391627"/>
    <lineage>
        <taxon>Bacteria</taxon>
        <taxon>Pseudomonadati</taxon>
        <taxon>Bacteroidota</taxon>
        <taxon>Sphingobacteriia</taxon>
        <taxon>Sphingobacteriales</taxon>
        <taxon>Sphingobacteriaceae</taxon>
        <taxon>Mucilaginibacter</taxon>
    </lineage>
</organism>
<dbReference type="InterPro" id="IPR036188">
    <property type="entry name" value="FAD/NAD-bd_sf"/>
</dbReference>
<evidence type="ECO:0000256" key="2">
    <source>
        <dbReference type="ARBA" id="ARBA00022723"/>
    </source>
</evidence>
<dbReference type="PROSITE" id="PS51296">
    <property type="entry name" value="RIESKE"/>
    <property type="match status" value="1"/>
</dbReference>
<feature type="transmembrane region" description="Helical" evidence="6">
    <location>
        <begin position="68"/>
        <end position="88"/>
    </location>
</feature>
<feature type="transmembrane region" description="Helical" evidence="6">
    <location>
        <begin position="36"/>
        <end position="56"/>
    </location>
</feature>
<evidence type="ECO:0000256" key="6">
    <source>
        <dbReference type="SAM" id="Phobius"/>
    </source>
</evidence>
<evidence type="ECO:0000256" key="4">
    <source>
        <dbReference type="ARBA" id="ARBA00023014"/>
    </source>
</evidence>
<proteinExistence type="predicted"/>
<keyword evidence="2" id="KW-0479">Metal-binding</keyword>
<dbReference type="Gene3D" id="3.50.50.60">
    <property type="entry name" value="FAD/NAD(P)-binding domain"/>
    <property type="match status" value="1"/>
</dbReference>
<evidence type="ECO:0000313" key="8">
    <source>
        <dbReference type="EMBL" id="SDE98624.1"/>
    </source>
</evidence>
<dbReference type="OrthoDB" id="9767869at2"/>
<feature type="domain" description="Rieske" evidence="7">
    <location>
        <begin position="459"/>
        <end position="547"/>
    </location>
</feature>
<dbReference type="RefSeq" id="WP_091152583.1">
    <property type="nucleotide sequence ID" value="NZ_FNAI01000011.1"/>
</dbReference>
<keyword evidence="9" id="KW-1185">Reference proteome</keyword>
<evidence type="ECO:0000256" key="3">
    <source>
        <dbReference type="ARBA" id="ARBA00023004"/>
    </source>
</evidence>
<dbReference type="GO" id="GO:0051537">
    <property type="term" value="F:2 iron, 2 sulfur cluster binding"/>
    <property type="evidence" value="ECO:0007669"/>
    <property type="project" value="UniProtKB-KW"/>
</dbReference>
<keyword evidence="3" id="KW-0408">Iron</keyword>
<dbReference type="Pfam" id="PF00355">
    <property type="entry name" value="Rieske"/>
    <property type="match status" value="1"/>
</dbReference>
<keyword evidence="1" id="KW-0001">2Fe-2S</keyword>
<accession>A0A1G7HE87</accession>
<reference evidence="8 9" key="1">
    <citation type="submission" date="2016-10" db="EMBL/GenBank/DDBJ databases">
        <authorList>
            <person name="de Groot N.N."/>
        </authorList>
    </citation>
    <scope>NUCLEOTIDE SEQUENCE [LARGE SCALE GENOMIC DNA]</scope>
    <source>
        <strain evidence="8 9">47C3B</strain>
    </source>
</reference>
<dbReference type="GO" id="GO:0016020">
    <property type="term" value="C:membrane"/>
    <property type="evidence" value="ECO:0007669"/>
    <property type="project" value="InterPro"/>
</dbReference>
<dbReference type="PRINTS" id="PR00162">
    <property type="entry name" value="RIESKE"/>
</dbReference>
<keyword evidence="6" id="KW-0812">Transmembrane</keyword>
<evidence type="ECO:0000256" key="5">
    <source>
        <dbReference type="ARBA" id="ARBA00023157"/>
    </source>
</evidence>
<keyword evidence="6" id="KW-1133">Transmembrane helix</keyword>
<dbReference type="PANTHER" id="PTHR13847">
    <property type="entry name" value="SARCOSINE DEHYDROGENASE-RELATED"/>
    <property type="match status" value="1"/>
</dbReference>
<gene>
    <name evidence="8" type="ORF">SAMN05216464_111185</name>
</gene>
<dbReference type="Gene3D" id="3.30.9.10">
    <property type="entry name" value="D-Amino Acid Oxidase, subunit A, domain 2"/>
    <property type="match status" value="1"/>
</dbReference>
<dbReference type="Gene3D" id="2.102.10.10">
    <property type="entry name" value="Rieske [2Fe-2S] iron-sulphur domain"/>
    <property type="match status" value="1"/>
</dbReference>
<protein>
    <submittedName>
        <fullName evidence="8">Glycine/D-amino acid oxidase</fullName>
    </submittedName>
</protein>
<evidence type="ECO:0000313" key="9">
    <source>
        <dbReference type="Proteomes" id="UP000199072"/>
    </source>
</evidence>
<keyword evidence="5" id="KW-1015">Disulfide bond</keyword>
<dbReference type="InterPro" id="IPR005805">
    <property type="entry name" value="Rieske_Fe-S_prot_C"/>
</dbReference>
<dbReference type="EMBL" id="FNAI01000011">
    <property type="protein sequence ID" value="SDE98624.1"/>
    <property type="molecule type" value="Genomic_DNA"/>
</dbReference>
<dbReference type="GO" id="GO:0046872">
    <property type="term" value="F:metal ion binding"/>
    <property type="evidence" value="ECO:0007669"/>
    <property type="project" value="UniProtKB-KW"/>
</dbReference>
<evidence type="ECO:0000259" key="7">
    <source>
        <dbReference type="PROSITE" id="PS51296"/>
    </source>
</evidence>
<dbReference type="FunFam" id="2.102.10.10:FF:000014">
    <property type="entry name" value="Oxidoreductase, FAD dependent"/>
    <property type="match status" value="1"/>
</dbReference>
<dbReference type="Proteomes" id="UP000199072">
    <property type="component" value="Unassembled WGS sequence"/>
</dbReference>
<dbReference type="Pfam" id="PF01266">
    <property type="entry name" value="DAO"/>
    <property type="match status" value="1"/>
</dbReference>
<sequence length="547" mass="59798">MGKTTNTVLARDGAQRAPWQYGAATIISKALFDTTAVYDALIVGAGITGITTALFLQKAGKKVFDTTAVYDALIVGAGITGITTALFLQKAGKKVVIAEAHNPGFGTTGGTSAHINTFADTTYAEAANAFGEEGAQLFANAINEGFTTIKSNIDTYQIDCDYEINPGYLYAETGDEAKQLDEIYNGALKVGVPVNYTEEVPTPVEYLNALAFDGQAQFHPLKYLRGLQKAYLEAGGVILGNTLITGIETDNGIHTAHSLTNVIRAKTVIYATHMPPNINLFNFECAPYRSYVLGLKLKTDTYPDALVYDMQEPYHYFRTQVIDGEKLLIAGGNDHKTGHADPEKAFADLEKYIRKYYNVSSVKYRWSSQYYVPVDGLPYIGQMPLAADGIYCATGYNGNGMMLGSIAGKILSDLVRRRPNRYQDLFSPSRIKPVDSFSEFVKENADVAYHFVADRFHIHETDSLKRLQRGTGKVLEVDGEKIAAYRDEKGAVHALSPVCTHAGCIVNWNGEEKSWDCPCHGARYDIDGNVLTGPATKNLLKISSDEN</sequence>
<keyword evidence="6" id="KW-0472">Membrane</keyword>
<dbReference type="AlphaFoldDB" id="A0A1G7HE87"/>
<dbReference type="InterPro" id="IPR036922">
    <property type="entry name" value="Rieske_2Fe-2S_sf"/>
</dbReference>
<keyword evidence="4" id="KW-0411">Iron-sulfur</keyword>